<reference evidence="2 3" key="1">
    <citation type="submission" date="2020-08" db="EMBL/GenBank/DDBJ databases">
        <title>Plant Genome Project.</title>
        <authorList>
            <person name="Zhang R.-G."/>
        </authorList>
    </citation>
    <scope>NUCLEOTIDE SEQUENCE [LARGE SCALE GENOMIC DNA]</scope>
    <source>
        <strain evidence="2">WSP0</strain>
        <tissue evidence="2">Leaf</tissue>
    </source>
</reference>
<dbReference type="GO" id="GO:0046983">
    <property type="term" value="F:protein dimerization activity"/>
    <property type="evidence" value="ECO:0007669"/>
    <property type="project" value="InterPro"/>
</dbReference>
<gene>
    <name evidence="2" type="ORF">RHGRI_036629</name>
</gene>
<name>A0AAV6HUC7_9ERIC</name>
<accession>A0AAV6HUC7</accession>
<evidence type="ECO:0000313" key="3">
    <source>
        <dbReference type="Proteomes" id="UP000823749"/>
    </source>
</evidence>
<dbReference type="Proteomes" id="UP000823749">
    <property type="component" value="Chromosome 13"/>
</dbReference>
<dbReference type="SUPFAM" id="SSF53098">
    <property type="entry name" value="Ribonuclease H-like"/>
    <property type="match status" value="1"/>
</dbReference>
<organism evidence="2 3">
    <name type="scientific">Rhododendron griersonianum</name>
    <dbReference type="NCBI Taxonomy" id="479676"/>
    <lineage>
        <taxon>Eukaryota</taxon>
        <taxon>Viridiplantae</taxon>
        <taxon>Streptophyta</taxon>
        <taxon>Embryophyta</taxon>
        <taxon>Tracheophyta</taxon>
        <taxon>Spermatophyta</taxon>
        <taxon>Magnoliopsida</taxon>
        <taxon>eudicotyledons</taxon>
        <taxon>Gunneridae</taxon>
        <taxon>Pentapetalae</taxon>
        <taxon>asterids</taxon>
        <taxon>Ericales</taxon>
        <taxon>Ericaceae</taxon>
        <taxon>Ericoideae</taxon>
        <taxon>Rhodoreae</taxon>
        <taxon>Rhododendron</taxon>
    </lineage>
</organism>
<dbReference type="EMBL" id="JACTNZ010000013">
    <property type="protein sequence ID" value="KAG5515647.1"/>
    <property type="molecule type" value="Genomic_DNA"/>
</dbReference>
<dbReference type="InterPro" id="IPR008906">
    <property type="entry name" value="HATC_C_dom"/>
</dbReference>
<evidence type="ECO:0000259" key="1">
    <source>
        <dbReference type="Pfam" id="PF05699"/>
    </source>
</evidence>
<dbReference type="InterPro" id="IPR012337">
    <property type="entry name" value="RNaseH-like_sf"/>
</dbReference>
<dbReference type="AlphaFoldDB" id="A0AAV6HUC7"/>
<dbReference type="Pfam" id="PF05699">
    <property type="entry name" value="Dimer_Tnp_hAT"/>
    <property type="match status" value="1"/>
</dbReference>
<keyword evidence="3" id="KW-1185">Reference proteome</keyword>
<evidence type="ECO:0000313" key="2">
    <source>
        <dbReference type="EMBL" id="KAG5515647.1"/>
    </source>
</evidence>
<protein>
    <recommendedName>
        <fullName evidence="1">HAT C-terminal dimerisation domain-containing protein</fullName>
    </recommendedName>
</protein>
<sequence length="57" mass="6353">MCALSWWHLYGARAPELYGFAVKVLSQCVNTCCAERELAACDCIRSVKRTKMNAGRA</sequence>
<proteinExistence type="predicted"/>
<comment type="caution">
    <text evidence="2">The sequence shown here is derived from an EMBL/GenBank/DDBJ whole genome shotgun (WGS) entry which is preliminary data.</text>
</comment>
<feature type="domain" description="HAT C-terminal dimerisation" evidence="1">
    <location>
        <begin position="3"/>
        <end position="52"/>
    </location>
</feature>